<dbReference type="HOGENOM" id="CLU_457602_0_0_2"/>
<gene>
    <name evidence="2" type="ordered locus">Metok_0908</name>
</gene>
<protein>
    <submittedName>
        <fullName evidence="2">HEAT domain containing protein</fullName>
    </submittedName>
</protein>
<dbReference type="GeneID" id="10773058"/>
<dbReference type="InterPro" id="IPR016024">
    <property type="entry name" value="ARM-type_fold"/>
</dbReference>
<dbReference type="Gene3D" id="1.25.10.10">
    <property type="entry name" value="Leucine-rich Repeat Variant"/>
    <property type="match status" value="2"/>
</dbReference>
<dbReference type="OrthoDB" id="61994at2157"/>
<dbReference type="InterPro" id="IPR011989">
    <property type="entry name" value="ARM-like"/>
</dbReference>
<sequence>MAKKLINGQERFEYLSKQNSNFFNDPNTYQLISKFKKTVNNEDFKVKLLLLDSLSSISISNPQILKDIMPDIIVLLEDKDWRIRKSVLDILGNIGLISFGMIENHIDDILHKLEDSNPMVVCSAAYSITKITLNPQCKNKLKLMDYIIKKITNKYLLVEIIKNMSEIQPNIVKNYLDEILKFLGDDSDVIKINVLKILGNIEDIKLNKEIAYKIIKNLNGSLELRKYCAYAIWKLGKKNTEHFKDSIDYLIKNLNSKDAVLKSYSLLALGRLCYLEPKKFEGLKMDELLNNENTKKSAIYLFCNLSIVNPFAIVPFIDKIYNLLNENDNWVVKNAINIIGNMGRYNQKYITKCLGLINEKLNNYELCREAALALIKGRYIDKKVLNVVLNAVKNLNDANNMNFLKEVIEYYPPELLDGLYLEIKKLNSFNDINKKNMLDLLNLINEKKKEVIQNINVNGIKRPDIKIEGYTEPPVIVALKSECVEVELEDGKKVYILPKNCCMETPLSNELLHIVESYNKNEMEVYKLSHEIMIKSLIDDILRDKKKNTKY</sequence>
<proteinExistence type="predicted"/>
<dbReference type="KEGG" id="mok:Metok_0908"/>
<organism evidence="2 3">
    <name type="scientific">Methanothermococcus okinawensis (strain DSM 14208 / JCM 11175 / IH1)</name>
    <dbReference type="NCBI Taxonomy" id="647113"/>
    <lineage>
        <taxon>Archaea</taxon>
        <taxon>Methanobacteriati</taxon>
        <taxon>Methanobacteriota</taxon>
        <taxon>Methanomada group</taxon>
        <taxon>Methanococci</taxon>
        <taxon>Methanococcales</taxon>
        <taxon>Methanococcaceae</taxon>
        <taxon>Methanothermococcus</taxon>
    </lineage>
</organism>
<keyword evidence="3" id="KW-1185">Reference proteome</keyword>
<dbReference type="eggNOG" id="arCOG06748">
    <property type="taxonomic scope" value="Archaea"/>
</dbReference>
<name>F8AMP9_METOI</name>
<dbReference type="AlphaFoldDB" id="F8AMP9"/>
<evidence type="ECO:0000313" key="2">
    <source>
        <dbReference type="EMBL" id="AEH06880.1"/>
    </source>
</evidence>
<dbReference type="RefSeq" id="WP_013867064.1">
    <property type="nucleotide sequence ID" value="NC_015636.1"/>
</dbReference>
<dbReference type="InterPro" id="IPR002553">
    <property type="entry name" value="Clathrin/coatomer_adapt-like_N"/>
</dbReference>
<reference evidence="2" key="1">
    <citation type="submission" date="2011-05" db="EMBL/GenBank/DDBJ databases">
        <title>Complete sequence of chromosome of Methanothermococcus okinawensis IH1.</title>
        <authorList>
            <consortium name="US DOE Joint Genome Institute"/>
            <person name="Lucas S."/>
            <person name="Han J."/>
            <person name="Lapidus A."/>
            <person name="Cheng J.-F."/>
            <person name="Goodwin L."/>
            <person name="Pitluck S."/>
            <person name="Peters L."/>
            <person name="Mikhailova N."/>
            <person name="Held B."/>
            <person name="Han C."/>
            <person name="Tapia R."/>
            <person name="Land M."/>
            <person name="Hauser L."/>
            <person name="Kyrpides N."/>
            <person name="Ivanova N."/>
            <person name="Pagani I."/>
            <person name="Sieprawska-Lupa M."/>
            <person name="Takai K."/>
            <person name="Miyazaki J."/>
            <person name="Whitman W."/>
            <person name="Woyke T."/>
        </authorList>
    </citation>
    <scope>NUCLEOTIDE SEQUENCE</scope>
    <source>
        <strain evidence="2">IH1</strain>
    </source>
</reference>
<dbReference type="Proteomes" id="UP000009296">
    <property type="component" value="Chromosome"/>
</dbReference>
<feature type="domain" description="Clathrin/coatomer adaptor adaptin-like N-terminal" evidence="1">
    <location>
        <begin position="32"/>
        <end position="167"/>
    </location>
</feature>
<dbReference type="Pfam" id="PF01602">
    <property type="entry name" value="Adaptin_N"/>
    <property type="match status" value="1"/>
</dbReference>
<evidence type="ECO:0000313" key="3">
    <source>
        <dbReference type="Proteomes" id="UP000009296"/>
    </source>
</evidence>
<accession>F8AMP9</accession>
<dbReference type="STRING" id="647113.Metok_0908"/>
<dbReference type="EMBL" id="CP002792">
    <property type="protein sequence ID" value="AEH06880.1"/>
    <property type="molecule type" value="Genomic_DNA"/>
</dbReference>
<evidence type="ECO:0000259" key="1">
    <source>
        <dbReference type="Pfam" id="PF01602"/>
    </source>
</evidence>
<dbReference type="SUPFAM" id="SSF48371">
    <property type="entry name" value="ARM repeat"/>
    <property type="match status" value="1"/>
</dbReference>
<dbReference type="GO" id="GO:0006886">
    <property type="term" value="P:intracellular protein transport"/>
    <property type="evidence" value="ECO:0007669"/>
    <property type="project" value="InterPro"/>
</dbReference>
<dbReference type="GO" id="GO:0016192">
    <property type="term" value="P:vesicle-mediated transport"/>
    <property type="evidence" value="ECO:0007669"/>
    <property type="project" value="InterPro"/>
</dbReference>
<dbReference type="GO" id="GO:0030117">
    <property type="term" value="C:membrane coat"/>
    <property type="evidence" value="ECO:0007669"/>
    <property type="project" value="InterPro"/>
</dbReference>